<dbReference type="AlphaFoldDB" id="A0A423W4P4"/>
<evidence type="ECO:0000313" key="3">
    <source>
        <dbReference type="Proteomes" id="UP000284375"/>
    </source>
</evidence>
<dbReference type="STRING" id="252740.A0A423W4P4"/>
<feature type="compositionally biased region" description="Low complexity" evidence="1">
    <location>
        <begin position="643"/>
        <end position="657"/>
    </location>
</feature>
<feature type="compositionally biased region" description="Pro residues" evidence="1">
    <location>
        <begin position="699"/>
        <end position="708"/>
    </location>
</feature>
<name>A0A423W4P4_CYTCH</name>
<dbReference type="OrthoDB" id="5350410at2759"/>
<feature type="compositionally biased region" description="Acidic residues" evidence="1">
    <location>
        <begin position="474"/>
        <end position="489"/>
    </location>
</feature>
<evidence type="ECO:0008006" key="4">
    <source>
        <dbReference type="Google" id="ProtNLM"/>
    </source>
</evidence>
<feature type="region of interest" description="Disordered" evidence="1">
    <location>
        <begin position="84"/>
        <end position="123"/>
    </location>
</feature>
<feature type="region of interest" description="Disordered" evidence="1">
    <location>
        <begin position="314"/>
        <end position="547"/>
    </location>
</feature>
<dbReference type="InterPro" id="IPR014756">
    <property type="entry name" value="Ig_E-set"/>
</dbReference>
<comment type="caution">
    <text evidence="2">The sequence shown here is derived from an EMBL/GenBank/DDBJ whole genome shotgun (WGS) entry which is preliminary data.</text>
</comment>
<protein>
    <recommendedName>
        <fullName evidence="4">AMP-activated protein kinase glycogen-binding domain-containing protein</fullName>
    </recommendedName>
</protein>
<feature type="region of interest" description="Disordered" evidence="1">
    <location>
        <begin position="267"/>
        <end position="302"/>
    </location>
</feature>
<dbReference type="InterPro" id="IPR013783">
    <property type="entry name" value="Ig-like_fold"/>
</dbReference>
<feature type="compositionally biased region" description="Acidic residues" evidence="1">
    <location>
        <begin position="505"/>
        <end position="520"/>
    </location>
</feature>
<feature type="compositionally biased region" description="Polar residues" evidence="1">
    <location>
        <begin position="760"/>
        <end position="780"/>
    </location>
</feature>
<proteinExistence type="predicted"/>
<feature type="compositionally biased region" description="Acidic residues" evidence="1">
    <location>
        <begin position="436"/>
        <end position="460"/>
    </location>
</feature>
<feature type="compositionally biased region" description="Basic and acidic residues" evidence="1">
    <location>
        <begin position="673"/>
        <end position="682"/>
    </location>
</feature>
<feature type="compositionally biased region" description="Low complexity" evidence="1">
    <location>
        <begin position="725"/>
        <end position="734"/>
    </location>
</feature>
<keyword evidence="3" id="KW-1185">Reference proteome</keyword>
<feature type="region of interest" description="Disordered" evidence="1">
    <location>
        <begin position="573"/>
        <end position="828"/>
    </location>
</feature>
<accession>A0A423W4P4</accession>
<feature type="compositionally biased region" description="Basic and acidic residues" evidence="1">
    <location>
        <begin position="102"/>
        <end position="118"/>
    </location>
</feature>
<dbReference type="Gene3D" id="2.60.40.10">
    <property type="entry name" value="Immunoglobulins"/>
    <property type="match status" value="1"/>
</dbReference>
<gene>
    <name evidence="2" type="ORF">VSDG_04467</name>
</gene>
<dbReference type="Proteomes" id="UP000284375">
    <property type="component" value="Unassembled WGS sequence"/>
</dbReference>
<reference evidence="2 3" key="1">
    <citation type="submission" date="2015-09" db="EMBL/GenBank/DDBJ databases">
        <title>Host preference determinants of Valsa canker pathogens revealed by comparative genomics.</title>
        <authorList>
            <person name="Yin Z."/>
            <person name="Huang L."/>
        </authorList>
    </citation>
    <scope>NUCLEOTIDE SEQUENCE [LARGE SCALE GENOMIC DNA]</scope>
    <source>
        <strain evidence="2 3">YSFL</strain>
    </source>
</reference>
<dbReference type="CDD" id="cd02859">
    <property type="entry name" value="E_set_AMPKbeta_like_N"/>
    <property type="match status" value="1"/>
</dbReference>
<feature type="compositionally biased region" description="Acidic residues" evidence="1">
    <location>
        <begin position="386"/>
        <end position="409"/>
    </location>
</feature>
<feature type="compositionally biased region" description="Low complexity" evidence="1">
    <location>
        <begin position="781"/>
        <end position="795"/>
    </location>
</feature>
<feature type="compositionally biased region" description="Acidic residues" evidence="1">
    <location>
        <begin position="534"/>
        <end position="547"/>
    </location>
</feature>
<dbReference type="SUPFAM" id="SSF81296">
    <property type="entry name" value="E set domains"/>
    <property type="match status" value="1"/>
</dbReference>
<feature type="compositionally biased region" description="Basic and acidic residues" evidence="1">
    <location>
        <begin position="597"/>
        <end position="607"/>
    </location>
</feature>
<feature type="compositionally biased region" description="Low complexity" evidence="1">
    <location>
        <begin position="612"/>
        <end position="635"/>
    </location>
</feature>
<organism evidence="2 3">
    <name type="scientific">Cytospora chrysosperma</name>
    <name type="common">Cytospora canker fungus</name>
    <name type="synonym">Sphaeria chrysosperma</name>
    <dbReference type="NCBI Taxonomy" id="252740"/>
    <lineage>
        <taxon>Eukaryota</taxon>
        <taxon>Fungi</taxon>
        <taxon>Dikarya</taxon>
        <taxon>Ascomycota</taxon>
        <taxon>Pezizomycotina</taxon>
        <taxon>Sordariomycetes</taxon>
        <taxon>Sordariomycetidae</taxon>
        <taxon>Diaporthales</taxon>
        <taxon>Cytosporaceae</taxon>
        <taxon>Cytospora</taxon>
    </lineage>
</organism>
<evidence type="ECO:0000256" key="1">
    <source>
        <dbReference type="SAM" id="MobiDB-lite"/>
    </source>
</evidence>
<evidence type="ECO:0000313" key="2">
    <source>
        <dbReference type="EMBL" id="ROV98297.1"/>
    </source>
</evidence>
<dbReference type="EMBL" id="LJZO01000014">
    <property type="protein sequence ID" value="ROV98297.1"/>
    <property type="molecule type" value="Genomic_DNA"/>
</dbReference>
<sequence>MDNRKVPVSITFQTRDIQPPLFVAGTFSDPQWVPHEMECAAGSDGENIFTQKLEVEPESKLQYKFRVGHGDWWLLNEDSPTVTDDAGNRNNLLEAPSLQDADLARDDNPEDSTKHDADDLGQQVQPIPRVEALKQSDEVDRSTTSTPEFARVAAEVADSAAWVDPATPEPEVSDEVAGEVGYRQMTSTPPKEAADTAAEVADAAEVVDTDEAEVPVESVPTAYRALLDVKDDNKDDSLDIAGYSNDPDPVPLFAHECAGLYEDDEIPGAVDAENPAESLNGGHGDTEEDFGDPTLEKFPSTRDEIITTVRKVGTGLDVDQTAFEGAPPSPVVRSRNPSIVDVLGECQSSEDSPKSVRGTRRLSLPRGSMSERSASAASLGSIAEGAEGEDIVQDAIQEEDAGQTTIQEEEASRDIIQEETGQDAIQEAEAGQTAIQEEEAGQTDMQEEEASQDIVQEEVDQAVTHEDHTSQDVFQEEETSQAAIQEEEAGQNIIQKEEVGQAAIQEEEVSQDAVQEEEVDQAATHEDQVSQDAVQEEEASQAAIQEEEIGQTIIQKEEVSQAAIQEEEVDRVAIQKDATSQDAINGQDAIEEEDADETRAENSKADDIAPVAEQTETAEEAIAAAKKAEGEIALAPTKPALRPVVTVPSPSVQPSNSLLTPVSDEDEAIVLKTGKDTEKSTEADQSGYLTPKRADTPQPEEPGSPREPAPNAAAPVAEDDVGTVAPIAEAEPAIAMPPSPRIVISKAQDTPPVEELPQAASGSSEDGQQDIETPPSTNGNTGTESLTETAATSSGVEDSQPGSLRKRAAPQPSPTDRAGTPGSITETGMEAAKSGNWFTAFFRLIFVDWVGGFVSRLCGGQRKT</sequence>